<protein>
    <submittedName>
        <fullName evidence="1">Uncharacterized protein</fullName>
    </submittedName>
</protein>
<dbReference type="Proteomes" id="UP000000491">
    <property type="component" value="Chromosome"/>
</dbReference>
<evidence type="ECO:0000313" key="2">
    <source>
        <dbReference type="Proteomes" id="UP000000491"/>
    </source>
</evidence>
<name>F8ES75_ZYMMT</name>
<accession>F8ES75</accession>
<reference evidence="1 2" key="1">
    <citation type="journal article" date="2011" name="J. Bacteriol.">
        <title>Genome sequence of the ethanol-producing Zymomonas mobilis subsp. pomaceae lectotype strain ATCC 29192.</title>
        <authorList>
            <person name="Kouvelis V.N."/>
            <person name="Davenport K.W."/>
            <person name="Brettin T.S."/>
            <person name="Bruce D."/>
            <person name="Detter C."/>
            <person name="Han C.S."/>
            <person name="Nolan M."/>
            <person name="Tapia R."/>
            <person name="Damoulaki A."/>
            <person name="Kyrpides N.C."/>
            <person name="Typas M.A."/>
            <person name="Pappas K.M."/>
        </authorList>
    </citation>
    <scope>NUCLEOTIDE SEQUENCE [LARGE SCALE GENOMIC DNA]</scope>
    <source>
        <strain evidence="2">ATCC 29192 / DSM 22645 / JCM 10191 / CCUG 17912 / NBRC 13757 / NCIMB 11200 / NRRL B-4491 / Barker I</strain>
    </source>
</reference>
<dbReference type="AlphaFoldDB" id="F8ES75"/>
<dbReference type="PATRIC" id="fig|579138.3.peg.788"/>
<proteinExistence type="predicted"/>
<gene>
    <name evidence="1" type="ordered locus">Zymop_0748</name>
</gene>
<evidence type="ECO:0000313" key="1">
    <source>
        <dbReference type="EMBL" id="AEI37650.1"/>
    </source>
</evidence>
<sequence>MILCDTKEKTFSHFDSHEHWLIENNVGFQSPLITGHFSQLEWDVIHLGLREAKLKHRKPVMKAIKKPNSFRRFWHWMTGIEPPKTLADEKLETLRSFAYAHATKRDHGHLKKQLGHHGYNEQQIAAIAHLSRQHKKKDHK</sequence>
<organism evidence="1 2">
    <name type="scientific">Zymomonas mobilis subsp. pomaceae (strain ATCC 29192 / DSM 22645 / JCM 10191 / CCUG 17912 / NBRC 13757 / NCIMB 11200 / NRRL B-4491 / Barker I)</name>
    <dbReference type="NCBI Taxonomy" id="579138"/>
    <lineage>
        <taxon>Bacteria</taxon>
        <taxon>Pseudomonadati</taxon>
        <taxon>Pseudomonadota</taxon>
        <taxon>Alphaproteobacteria</taxon>
        <taxon>Sphingomonadales</taxon>
        <taxon>Zymomonadaceae</taxon>
        <taxon>Zymomonas</taxon>
    </lineage>
</organism>
<dbReference type="KEGG" id="zmp:Zymop_0748"/>
<dbReference type="EMBL" id="CP002865">
    <property type="protein sequence ID" value="AEI37650.1"/>
    <property type="molecule type" value="Genomic_DNA"/>
</dbReference>
<dbReference type="eggNOG" id="ENOG5032HQH">
    <property type="taxonomic scope" value="Bacteria"/>
</dbReference>
<dbReference type="HOGENOM" id="CLU_152633_0_0_5"/>